<dbReference type="Proteomes" id="UP001615550">
    <property type="component" value="Unassembled WGS sequence"/>
</dbReference>
<dbReference type="SUPFAM" id="SSF52402">
    <property type="entry name" value="Adenine nucleotide alpha hydrolases-like"/>
    <property type="match status" value="1"/>
</dbReference>
<dbReference type="InterPro" id="IPR014729">
    <property type="entry name" value="Rossmann-like_a/b/a_fold"/>
</dbReference>
<dbReference type="PIRSF" id="PIRSF001589">
    <property type="entry name" value="Asn_synthetase_glu-h"/>
    <property type="match status" value="1"/>
</dbReference>
<dbReference type="InterPro" id="IPR029055">
    <property type="entry name" value="Ntn_hydrolases_N"/>
</dbReference>
<evidence type="ECO:0000256" key="1">
    <source>
        <dbReference type="ARBA" id="ARBA00005187"/>
    </source>
</evidence>
<dbReference type="Gene3D" id="3.60.20.10">
    <property type="entry name" value="Glutamine Phosphoribosylpyrophosphate, subunit 1, domain 1"/>
    <property type="match status" value="1"/>
</dbReference>
<comment type="similarity">
    <text evidence="2">Belongs to the asparagine synthetase family.</text>
</comment>
<evidence type="ECO:0000256" key="5">
    <source>
        <dbReference type="ARBA" id="ARBA00022840"/>
    </source>
</evidence>
<evidence type="ECO:0000256" key="6">
    <source>
        <dbReference type="ARBA" id="ARBA00022962"/>
    </source>
</evidence>
<keyword evidence="6" id="KW-0315">Glutamine amidotransferase</keyword>
<dbReference type="Pfam" id="PF13537">
    <property type="entry name" value="GATase_7"/>
    <property type="match status" value="1"/>
</dbReference>
<comment type="caution">
    <text evidence="9">The sequence shown here is derived from an EMBL/GenBank/DDBJ whole genome shotgun (WGS) entry which is preliminary data.</text>
</comment>
<evidence type="ECO:0000313" key="10">
    <source>
        <dbReference type="Proteomes" id="UP001615550"/>
    </source>
</evidence>
<dbReference type="PANTHER" id="PTHR43284">
    <property type="entry name" value="ASPARAGINE SYNTHETASE (GLUTAMINE-HYDROLYZING)"/>
    <property type="match status" value="1"/>
</dbReference>
<dbReference type="EC" id="6.3.5.4" evidence="3"/>
<evidence type="ECO:0000256" key="3">
    <source>
        <dbReference type="ARBA" id="ARBA00012737"/>
    </source>
</evidence>
<reference evidence="9 10" key="1">
    <citation type="submission" date="2024-08" db="EMBL/GenBank/DDBJ databases">
        <title>Draft Genome Sequence of Legionella lytica strain DSB2004, Isolated From a Fire Sprinkler System.</title>
        <authorList>
            <person name="Everhart A.D."/>
            <person name="Kidane D.T."/>
            <person name="Farone A.L."/>
            <person name="Farone M.B."/>
        </authorList>
    </citation>
    <scope>NUCLEOTIDE SEQUENCE [LARGE SCALE GENOMIC DNA]</scope>
    <source>
        <strain evidence="9 10">DSB2004</strain>
    </source>
</reference>
<evidence type="ECO:0000256" key="7">
    <source>
        <dbReference type="ARBA" id="ARBA00048741"/>
    </source>
</evidence>
<sequence length="589" mass="66673">MCGIAGCLQLKNQVPMPSIGKILEKQNSRGPDSEGYYFNERLILGHKRLKIIDLSDQAAQPMINKELGLSLVFNGEIYNFVELRKKLQQKGYYFQSSGDTEVILKAYDAWGKDCLQYIEGMFAFALWDEKKKTLVLARDRLGIKPLYYAETPHAFLFASTLPALLQSPGIDTRIDKAALHYYLTFHSTPEPLTLIQGIKKLSPGAVLSLDEHGKKEFNYFWKLNYAHHINDFRKEKEWISELKETLNFAIKRQFVADVPVGVFLSGGLDSSILVALASQLKGHSLHTFSVGFDSFNNEKGDEFIYSDKVAQQFNTNHHKLWIPNEQVGGALGDCIASMSEPMVSHDNIAFYLLSQEVAKHVKVVLSGQGADEIFAGYHWFQKLSPTHLTDSQSAKLILKVIADRNYNEYQKLIAKDYLTPNLSHDFLLNLCRESGTSNPIEQLILYESTTALANGPLSRVDNMSMSASLEARVPFLDEQLVQLAFSMPLKFKLPNKGKYILKQLGRQLLPTEIVDRRKGYFPVPAIKHLQGKIASLMEEMLSPKTIENRGIFNLNTVQALRKANRFTPTGGSKLWQIALLEYWLQQQNL</sequence>
<accession>A0ABW8DDM6</accession>
<keyword evidence="5" id="KW-0067">ATP-binding</keyword>
<comment type="pathway">
    <text evidence="1">Amino-acid biosynthesis; L-asparagine biosynthesis; L-asparagine from L-aspartate (L-Gln route): step 1/1.</text>
</comment>
<organism evidence="9 10">
    <name type="scientific">Legionella lytica</name>
    <dbReference type="NCBI Taxonomy" id="96232"/>
    <lineage>
        <taxon>Bacteria</taxon>
        <taxon>Pseudomonadati</taxon>
        <taxon>Pseudomonadota</taxon>
        <taxon>Gammaproteobacteria</taxon>
        <taxon>Legionellales</taxon>
        <taxon>Legionellaceae</taxon>
        <taxon>Legionella</taxon>
    </lineage>
</organism>
<dbReference type="CDD" id="cd00712">
    <property type="entry name" value="AsnB"/>
    <property type="match status" value="1"/>
</dbReference>
<keyword evidence="4" id="KW-0547">Nucleotide-binding</keyword>
<protein>
    <recommendedName>
        <fullName evidence="3">asparagine synthase (glutamine-hydrolyzing)</fullName>
        <ecNumber evidence="3">6.3.5.4</ecNumber>
    </recommendedName>
</protein>
<evidence type="ECO:0000259" key="8">
    <source>
        <dbReference type="PROSITE" id="PS51278"/>
    </source>
</evidence>
<evidence type="ECO:0000256" key="2">
    <source>
        <dbReference type="ARBA" id="ARBA00005752"/>
    </source>
</evidence>
<evidence type="ECO:0000256" key="4">
    <source>
        <dbReference type="ARBA" id="ARBA00022741"/>
    </source>
</evidence>
<dbReference type="RefSeq" id="WP_400188751.1">
    <property type="nucleotide sequence ID" value="NZ_JBGORX010000011.1"/>
</dbReference>
<dbReference type="InterPro" id="IPR017932">
    <property type="entry name" value="GATase_2_dom"/>
</dbReference>
<dbReference type="NCBIfam" id="TIGR03104">
    <property type="entry name" value="trio_amidotrans"/>
    <property type="match status" value="1"/>
</dbReference>
<keyword evidence="10" id="KW-1185">Reference proteome</keyword>
<dbReference type="InterPro" id="IPR051786">
    <property type="entry name" value="ASN_synthetase/amidase"/>
</dbReference>
<evidence type="ECO:0000313" key="9">
    <source>
        <dbReference type="EMBL" id="MFJ1269936.1"/>
    </source>
</evidence>
<dbReference type="EMBL" id="JBGORX010000011">
    <property type="protein sequence ID" value="MFJ1269936.1"/>
    <property type="molecule type" value="Genomic_DNA"/>
</dbReference>
<dbReference type="Pfam" id="PF00733">
    <property type="entry name" value="Asn_synthase"/>
    <property type="match status" value="1"/>
</dbReference>
<dbReference type="InterPro" id="IPR033738">
    <property type="entry name" value="AsnB_N"/>
</dbReference>
<comment type="catalytic activity">
    <reaction evidence="7">
        <text>L-aspartate + L-glutamine + ATP + H2O = L-asparagine + L-glutamate + AMP + diphosphate + H(+)</text>
        <dbReference type="Rhea" id="RHEA:12228"/>
        <dbReference type="ChEBI" id="CHEBI:15377"/>
        <dbReference type="ChEBI" id="CHEBI:15378"/>
        <dbReference type="ChEBI" id="CHEBI:29985"/>
        <dbReference type="ChEBI" id="CHEBI:29991"/>
        <dbReference type="ChEBI" id="CHEBI:30616"/>
        <dbReference type="ChEBI" id="CHEBI:33019"/>
        <dbReference type="ChEBI" id="CHEBI:58048"/>
        <dbReference type="ChEBI" id="CHEBI:58359"/>
        <dbReference type="ChEBI" id="CHEBI:456215"/>
        <dbReference type="EC" id="6.3.5.4"/>
    </reaction>
</comment>
<dbReference type="InterPro" id="IPR006426">
    <property type="entry name" value="Asn_synth_AEB"/>
</dbReference>
<feature type="domain" description="Glutamine amidotransferase type-2" evidence="8">
    <location>
        <begin position="2"/>
        <end position="212"/>
    </location>
</feature>
<dbReference type="CDD" id="cd01991">
    <property type="entry name" value="Asn_synthase_B_C"/>
    <property type="match status" value="1"/>
</dbReference>
<dbReference type="PANTHER" id="PTHR43284:SF1">
    <property type="entry name" value="ASPARAGINE SYNTHETASE"/>
    <property type="match status" value="1"/>
</dbReference>
<dbReference type="SUPFAM" id="SSF56235">
    <property type="entry name" value="N-terminal nucleophile aminohydrolases (Ntn hydrolases)"/>
    <property type="match status" value="1"/>
</dbReference>
<dbReference type="Gene3D" id="3.40.50.620">
    <property type="entry name" value="HUPs"/>
    <property type="match status" value="1"/>
</dbReference>
<dbReference type="InterPro" id="IPR001962">
    <property type="entry name" value="Asn_synthase"/>
</dbReference>
<dbReference type="NCBIfam" id="TIGR01536">
    <property type="entry name" value="asn_synth_AEB"/>
    <property type="match status" value="1"/>
</dbReference>
<gene>
    <name evidence="9" type="ORF">ACD661_15360</name>
</gene>
<dbReference type="PROSITE" id="PS51278">
    <property type="entry name" value="GATASE_TYPE_2"/>
    <property type="match status" value="1"/>
</dbReference>
<name>A0ABW8DDM6_9GAMM</name>
<proteinExistence type="inferred from homology"/>
<dbReference type="InterPro" id="IPR017535">
    <property type="entry name" value="Asparagine_synth"/>
</dbReference>